<evidence type="ECO:0000313" key="2">
    <source>
        <dbReference type="Proteomes" id="UP001488838"/>
    </source>
</evidence>
<gene>
    <name evidence="1" type="ORF">U0070_023999</name>
</gene>
<proteinExistence type="predicted"/>
<reference evidence="1 2" key="1">
    <citation type="journal article" date="2023" name="bioRxiv">
        <title>Conserved and derived expression patterns and positive selection on dental genes reveal complex evolutionary context of ever-growing rodent molars.</title>
        <authorList>
            <person name="Calamari Z.T."/>
            <person name="Song A."/>
            <person name="Cohen E."/>
            <person name="Akter M."/>
            <person name="Roy R.D."/>
            <person name="Hallikas O."/>
            <person name="Christensen M.M."/>
            <person name="Li P."/>
            <person name="Marangoni P."/>
            <person name="Jernvall J."/>
            <person name="Klein O.D."/>
        </authorList>
    </citation>
    <scope>NUCLEOTIDE SEQUENCE [LARGE SCALE GENOMIC DNA]</scope>
    <source>
        <strain evidence="1">V071</strain>
    </source>
</reference>
<name>A0AAW0I563_MYOGA</name>
<dbReference type="Proteomes" id="UP001488838">
    <property type="component" value="Unassembled WGS sequence"/>
</dbReference>
<evidence type="ECO:0000313" key="1">
    <source>
        <dbReference type="EMBL" id="KAK7809521.1"/>
    </source>
</evidence>
<sequence>MTKDKCLKFTANTLALVLEWNGYSGWVIFLATIPESDVEQQVHLGDQHHEVVAYRKRFSMSDLVAGSMASGS</sequence>
<comment type="caution">
    <text evidence="1">The sequence shown here is derived from an EMBL/GenBank/DDBJ whole genome shotgun (WGS) entry which is preliminary data.</text>
</comment>
<dbReference type="EMBL" id="JBBHLL010000215">
    <property type="protein sequence ID" value="KAK7809521.1"/>
    <property type="molecule type" value="Genomic_DNA"/>
</dbReference>
<keyword evidence="2" id="KW-1185">Reference proteome</keyword>
<protein>
    <submittedName>
        <fullName evidence="1">Uncharacterized protein</fullName>
    </submittedName>
</protein>
<dbReference type="AlphaFoldDB" id="A0AAW0I563"/>
<accession>A0AAW0I563</accession>
<organism evidence="1 2">
    <name type="scientific">Myodes glareolus</name>
    <name type="common">Bank vole</name>
    <name type="synonym">Clethrionomys glareolus</name>
    <dbReference type="NCBI Taxonomy" id="447135"/>
    <lineage>
        <taxon>Eukaryota</taxon>
        <taxon>Metazoa</taxon>
        <taxon>Chordata</taxon>
        <taxon>Craniata</taxon>
        <taxon>Vertebrata</taxon>
        <taxon>Euteleostomi</taxon>
        <taxon>Mammalia</taxon>
        <taxon>Eutheria</taxon>
        <taxon>Euarchontoglires</taxon>
        <taxon>Glires</taxon>
        <taxon>Rodentia</taxon>
        <taxon>Myomorpha</taxon>
        <taxon>Muroidea</taxon>
        <taxon>Cricetidae</taxon>
        <taxon>Arvicolinae</taxon>
        <taxon>Myodes</taxon>
    </lineage>
</organism>